<feature type="region of interest" description="Disordered" evidence="1">
    <location>
        <begin position="1"/>
        <end position="31"/>
    </location>
</feature>
<dbReference type="SMART" id="SM00240">
    <property type="entry name" value="FHA"/>
    <property type="match status" value="1"/>
</dbReference>
<dbReference type="Proteomes" id="UP000050424">
    <property type="component" value="Unassembled WGS sequence"/>
</dbReference>
<accession>A0A0P7BCM5</accession>
<dbReference type="InterPro" id="IPR000253">
    <property type="entry name" value="FHA_dom"/>
</dbReference>
<name>A0A0P7BCM5_9HYPO</name>
<sequence length="237" mass="26260">MKAEGSAKLRAPTNLVNPSKPDTHEEPDSLSIDTSSTICVLHPTSETARLVAQHLLDEDSPYAFVKASGIKQFRDKDSPQNLDYKLHPDLDFHLESLSRHDVGDCATILNISTKPKNPAVGYTFGRHPSRCDIALVNDPHRRISNMHFSISINEDGTPIIEHHLTNGTVVDGQMLDRNLTAKGKTGPTVTKLTLVSGMVVNIPLHDVTLDLKFRVQTPNRDVIQKEIYAQNAKNFLI</sequence>
<proteinExistence type="predicted"/>
<reference evidence="3 4" key="1">
    <citation type="submission" date="2015-09" db="EMBL/GenBank/DDBJ databases">
        <title>Draft genome of a European isolate of the apple canker pathogen Neonectria ditissima.</title>
        <authorList>
            <person name="Gomez-Cortecero A."/>
            <person name="Harrison R.J."/>
            <person name="Armitage A.D."/>
        </authorList>
    </citation>
    <scope>NUCLEOTIDE SEQUENCE [LARGE SCALE GENOMIC DNA]</scope>
    <source>
        <strain evidence="3 4">R09/05</strain>
    </source>
</reference>
<evidence type="ECO:0000313" key="4">
    <source>
        <dbReference type="Proteomes" id="UP000050424"/>
    </source>
</evidence>
<keyword evidence="4" id="KW-1185">Reference proteome</keyword>
<protein>
    <recommendedName>
        <fullName evidence="2">FHA domain-containing protein</fullName>
    </recommendedName>
</protein>
<feature type="domain" description="FHA" evidence="2">
    <location>
        <begin position="122"/>
        <end position="175"/>
    </location>
</feature>
<dbReference type="Gene3D" id="2.60.200.20">
    <property type="match status" value="1"/>
</dbReference>
<dbReference type="EMBL" id="LKCW01000018">
    <property type="protein sequence ID" value="KPM44558.1"/>
    <property type="molecule type" value="Genomic_DNA"/>
</dbReference>
<evidence type="ECO:0000313" key="3">
    <source>
        <dbReference type="EMBL" id="KPM44558.1"/>
    </source>
</evidence>
<dbReference type="InterPro" id="IPR008984">
    <property type="entry name" value="SMAD_FHA_dom_sf"/>
</dbReference>
<dbReference type="SUPFAM" id="SSF49879">
    <property type="entry name" value="SMAD/FHA domain"/>
    <property type="match status" value="1"/>
</dbReference>
<dbReference type="Pfam" id="PF00498">
    <property type="entry name" value="FHA"/>
    <property type="match status" value="1"/>
</dbReference>
<dbReference type="PROSITE" id="PS50006">
    <property type="entry name" value="FHA_DOMAIN"/>
    <property type="match status" value="1"/>
</dbReference>
<dbReference type="AlphaFoldDB" id="A0A0P7BCM5"/>
<organism evidence="3 4">
    <name type="scientific">Neonectria ditissima</name>
    <dbReference type="NCBI Taxonomy" id="78410"/>
    <lineage>
        <taxon>Eukaryota</taxon>
        <taxon>Fungi</taxon>
        <taxon>Dikarya</taxon>
        <taxon>Ascomycota</taxon>
        <taxon>Pezizomycotina</taxon>
        <taxon>Sordariomycetes</taxon>
        <taxon>Hypocreomycetidae</taxon>
        <taxon>Hypocreales</taxon>
        <taxon>Nectriaceae</taxon>
        <taxon>Neonectria</taxon>
    </lineage>
</organism>
<evidence type="ECO:0000259" key="2">
    <source>
        <dbReference type="PROSITE" id="PS50006"/>
    </source>
</evidence>
<comment type="caution">
    <text evidence="3">The sequence shown here is derived from an EMBL/GenBank/DDBJ whole genome shotgun (WGS) entry which is preliminary data.</text>
</comment>
<dbReference type="STRING" id="78410.A0A0P7BCM5"/>
<dbReference type="OrthoDB" id="4574581at2759"/>
<evidence type="ECO:0000256" key="1">
    <source>
        <dbReference type="SAM" id="MobiDB-lite"/>
    </source>
</evidence>
<gene>
    <name evidence="3" type="ORF">AK830_g2030</name>
</gene>